<dbReference type="EMBL" id="BSYO01000003">
    <property type="protein sequence ID" value="GMH02484.1"/>
    <property type="molecule type" value="Genomic_DNA"/>
</dbReference>
<comment type="function">
    <text evidence="4">Acts as a negative regulator of abscisic acid (ABA) response.</text>
</comment>
<dbReference type="PANTHER" id="PTHR31413">
    <property type="entry name" value="AFP HOMOLOG 2"/>
    <property type="match status" value="1"/>
</dbReference>
<feature type="compositionally biased region" description="Low complexity" evidence="5">
    <location>
        <begin position="230"/>
        <end position="248"/>
    </location>
</feature>
<evidence type="ECO:0000256" key="4">
    <source>
        <dbReference type="RuleBase" id="RU369029"/>
    </source>
</evidence>
<feature type="compositionally biased region" description="Polar residues" evidence="5">
    <location>
        <begin position="215"/>
        <end position="229"/>
    </location>
</feature>
<dbReference type="GO" id="GO:0005634">
    <property type="term" value="C:nucleus"/>
    <property type="evidence" value="ECO:0007669"/>
    <property type="project" value="UniProtKB-SubCell"/>
</dbReference>
<evidence type="ECO:0000259" key="6">
    <source>
        <dbReference type="Pfam" id="PF16135"/>
    </source>
</evidence>
<dbReference type="GO" id="GO:0007165">
    <property type="term" value="P:signal transduction"/>
    <property type="evidence" value="ECO:0007669"/>
    <property type="project" value="InterPro"/>
</dbReference>
<name>A0AAD3S1E3_NEPGR</name>
<feature type="region of interest" description="Disordered" evidence="5">
    <location>
        <begin position="281"/>
        <end position="333"/>
    </location>
</feature>
<evidence type="ECO:0000256" key="1">
    <source>
        <dbReference type="ARBA" id="ARBA00004123"/>
    </source>
</evidence>
<dbReference type="AlphaFoldDB" id="A0AAD3S1E3"/>
<evidence type="ECO:0000256" key="3">
    <source>
        <dbReference type="ARBA" id="ARBA00023242"/>
    </source>
</evidence>
<evidence type="ECO:0000256" key="5">
    <source>
        <dbReference type="SAM" id="MobiDB-lite"/>
    </source>
</evidence>
<organism evidence="7 8">
    <name type="scientific">Nepenthes gracilis</name>
    <name type="common">Slender pitcher plant</name>
    <dbReference type="NCBI Taxonomy" id="150966"/>
    <lineage>
        <taxon>Eukaryota</taxon>
        <taxon>Viridiplantae</taxon>
        <taxon>Streptophyta</taxon>
        <taxon>Embryophyta</taxon>
        <taxon>Tracheophyta</taxon>
        <taxon>Spermatophyta</taxon>
        <taxon>Magnoliopsida</taxon>
        <taxon>eudicotyledons</taxon>
        <taxon>Gunneridae</taxon>
        <taxon>Pentapetalae</taxon>
        <taxon>Caryophyllales</taxon>
        <taxon>Nepenthaceae</taxon>
        <taxon>Nepenthes</taxon>
    </lineage>
</organism>
<feature type="compositionally biased region" description="Polar residues" evidence="5">
    <location>
        <begin position="281"/>
        <end position="299"/>
    </location>
</feature>
<dbReference type="PANTHER" id="PTHR31413:SF15">
    <property type="entry name" value="NINJA-FAMILY PROTEIN"/>
    <property type="match status" value="1"/>
</dbReference>
<proteinExistence type="inferred from homology"/>
<keyword evidence="8" id="KW-1185">Reference proteome</keyword>
<feature type="region of interest" description="Disordered" evidence="5">
    <location>
        <begin position="84"/>
        <end position="106"/>
    </location>
</feature>
<dbReference type="GO" id="GO:0045892">
    <property type="term" value="P:negative regulation of DNA-templated transcription"/>
    <property type="evidence" value="ECO:0007669"/>
    <property type="project" value="TreeGrafter"/>
</dbReference>
<keyword evidence="3 4" id="KW-0539">Nucleus</keyword>
<evidence type="ECO:0000313" key="7">
    <source>
        <dbReference type="EMBL" id="GMH02484.1"/>
    </source>
</evidence>
<comment type="subcellular location">
    <subcellularLocation>
        <location evidence="1 4">Nucleus</location>
    </subcellularLocation>
</comment>
<feature type="compositionally biased region" description="Low complexity" evidence="5">
    <location>
        <begin position="154"/>
        <end position="167"/>
    </location>
</feature>
<feature type="compositionally biased region" description="Basic and acidic residues" evidence="5">
    <location>
        <begin position="120"/>
        <end position="139"/>
    </location>
</feature>
<feature type="domain" description="Tify" evidence="6">
    <location>
        <begin position="374"/>
        <end position="407"/>
    </location>
</feature>
<feature type="compositionally biased region" description="Basic residues" evidence="5">
    <location>
        <begin position="84"/>
        <end position="96"/>
    </location>
</feature>
<feature type="compositionally biased region" description="Basic and acidic residues" evidence="5">
    <location>
        <begin position="322"/>
        <end position="331"/>
    </location>
</feature>
<dbReference type="Pfam" id="PF16135">
    <property type="entry name" value="TDBD"/>
    <property type="match status" value="1"/>
</dbReference>
<gene>
    <name evidence="7" type="ORF">Nepgr_004323</name>
</gene>
<sequence length="412" mass="45433">MELKAERSDAEVTSGNHGLEEDELELCLGLPVDRKCKKSETIILSDVKKEDSNLNGLIYHERIDSLQFSDSRIKRELLALRRQEAKKKREEKKKSKNGNLASRNDRVLFEKQGLEARIIDRERREEENHNEGDFSEKFHKNNNRGFNGMDLKPKSSSPPMTSSPIIDPVLVSNGGHLPPHLMPCLASGGGFRPYKSDKFSGNRGVKDVENRRSESSFSKGCSYSGISDYQSTSAQGGSSSSSDAVSRSQKPELPHLNAPTSSSLQTQTYPLQTELERQNLNKASSSAEDCRQMTESLSSERGACLDKKQVSDLGTPSSLPVKEADSEDKGKAPNPPLQILQALLLPQMPRVSTTGNGPDGKTITGFLYRYTKTEVSIMCVCHGTSFSPSEFVEHAGGVGIEHPLKHIKVVPF</sequence>
<dbReference type="InterPro" id="IPR031307">
    <property type="entry name" value="Ninja_fam"/>
</dbReference>
<evidence type="ECO:0000313" key="8">
    <source>
        <dbReference type="Proteomes" id="UP001279734"/>
    </source>
</evidence>
<feature type="region of interest" description="Disordered" evidence="5">
    <location>
        <begin position="199"/>
        <end position="265"/>
    </location>
</feature>
<accession>A0AAD3S1E3</accession>
<dbReference type="Proteomes" id="UP001279734">
    <property type="component" value="Unassembled WGS sequence"/>
</dbReference>
<reference evidence="7" key="1">
    <citation type="submission" date="2023-05" db="EMBL/GenBank/DDBJ databases">
        <title>Nepenthes gracilis genome sequencing.</title>
        <authorList>
            <person name="Fukushima K."/>
        </authorList>
    </citation>
    <scope>NUCLEOTIDE SEQUENCE</scope>
    <source>
        <strain evidence="7">SING2019-196</strain>
    </source>
</reference>
<dbReference type="InterPro" id="IPR032308">
    <property type="entry name" value="TDBD"/>
</dbReference>
<protein>
    <recommendedName>
        <fullName evidence="4">Ninja-family protein</fullName>
    </recommendedName>
    <alternativeName>
        <fullName evidence="4">ABI-binding protein</fullName>
    </alternativeName>
</protein>
<feature type="region of interest" description="Disordered" evidence="5">
    <location>
        <begin position="120"/>
        <end position="167"/>
    </location>
</feature>
<comment type="similarity">
    <text evidence="2 4">Belongs to the Ninja family.</text>
</comment>
<feature type="compositionally biased region" description="Basic and acidic residues" evidence="5">
    <location>
        <begin position="199"/>
        <end position="214"/>
    </location>
</feature>
<evidence type="ECO:0000256" key="2">
    <source>
        <dbReference type="ARBA" id="ARBA00006081"/>
    </source>
</evidence>
<comment type="caution">
    <text evidence="7">The sequence shown here is derived from an EMBL/GenBank/DDBJ whole genome shotgun (WGS) entry which is preliminary data.</text>
</comment>